<name>A0AAV1B1F1_VICFA</name>
<accession>A0AAV1B1F1</accession>
<proteinExistence type="predicted"/>
<evidence type="ECO:0000313" key="1">
    <source>
        <dbReference type="EMBL" id="CAI8615288.1"/>
    </source>
</evidence>
<dbReference type="EMBL" id="OX451740">
    <property type="protein sequence ID" value="CAI8615288.1"/>
    <property type="molecule type" value="Genomic_DNA"/>
</dbReference>
<gene>
    <name evidence="1" type="ORF">VFH_V171560</name>
</gene>
<dbReference type="Proteomes" id="UP001157006">
    <property type="component" value="Chromosome 5"/>
</dbReference>
<keyword evidence="2" id="KW-1185">Reference proteome</keyword>
<organism evidence="1 2">
    <name type="scientific">Vicia faba</name>
    <name type="common">Broad bean</name>
    <name type="synonym">Faba vulgaris</name>
    <dbReference type="NCBI Taxonomy" id="3906"/>
    <lineage>
        <taxon>Eukaryota</taxon>
        <taxon>Viridiplantae</taxon>
        <taxon>Streptophyta</taxon>
        <taxon>Embryophyta</taxon>
        <taxon>Tracheophyta</taxon>
        <taxon>Spermatophyta</taxon>
        <taxon>Magnoliopsida</taxon>
        <taxon>eudicotyledons</taxon>
        <taxon>Gunneridae</taxon>
        <taxon>Pentapetalae</taxon>
        <taxon>rosids</taxon>
        <taxon>fabids</taxon>
        <taxon>Fabales</taxon>
        <taxon>Fabaceae</taxon>
        <taxon>Papilionoideae</taxon>
        <taxon>50 kb inversion clade</taxon>
        <taxon>NPAAA clade</taxon>
        <taxon>Hologalegina</taxon>
        <taxon>IRL clade</taxon>
        <taxon>Fabeae</taxon>
        <taxon>Vicia</taxon>
    </lineage>
</organism>
<protein>
    <submittedName>
        <fullName evidence="1">Uncharacterized protein</fullName>
    </submittedName>
</protein>
<evidence type="ECO:0000313" key="2">
    <source>
        <dbReference type="Proteomes" id="UP001157006"/>
    </source>
</evidence>
<sequence>MVTTRSNPENPNTMERILEMLTADRQNREVERQQFETRFARLEAMVENLSKHSEDGTPKGMEWLASLGEISANFEQLTLGFKINGRKVILKGEPQLSKKDASLNSMLKALQQGEGFFIDYRHIQAEIDWKDLIPSELKDVLHDFPSIFEPPDGLPPHRRQDHAIHLKEGAQIPNIIPYRYPHYQKQKLKNWLQKC</sequence>
<reference evidence="1 2" key="1">
    <citation type="submission" date="2023-01" db="EMBL/GenBank/DDBJ databases">
        <authorList>
            <person name="Kreplak J."/>
        </authorList>
    </citation>
    <scope>NUCLEOTIDE SEQUENCE [LARGE SCALE GENOMIC DNA]</scope>
</reference>
<dbReference type="AlphaFoldDB" id="A0AAV1B1F1"/>